<dbReference type="PROSITE" id="PS50983">
    <property type="entry name" value="FE_B12_PBP"/>
    <property type="match status" value="1"/>
</dbReference>
<dbReference type="Pfam" id="PF01497">
    <property type="entry name" value="Peripla_BP_2"/>
    <property type="match status" value="1"/>
</dbReference>
<dbReference type="EMBL" id="CP000230">
    <property type="protein sequence ID" value="ABC21294.1"/>
    <property type="molecule type" value="Genomic_DNA"/>
</dbReference>
<dbReference type="Gene3D" id="3.40.50.1980">
    <property type="entry name" value="Nitrogenase molybdenum iron protein domain"/>
    <property type="match status" value="2"/>
</dbReference>
<protein>
    <submittedName>
        <fullName evidence="3">Periplasmic binding protein</fullName>
    </submittedName>
</protein>
<reference evidence="3 4" key="1">
    <citation type="journal article" date="2011" name="Stand. Genomic Sci.">
        <title>Complete genome sequence of Rhodospirillum rubrum type strain (S1).</title>
        <authorList>
            <person name="Munk A.C."/>
            <person name="Copeland A."/>
            <person name="Lucas S."/>
            <person name="Lapidus A."/>
            <person name="Del Rio T.G."/>
            <person name="Barry K."/>
            <person name="Detter J.C."/>
            <person name="Hammon N."/>
            <person name="Israni S."/>
            <person name="Pitluck S."/>
            <person name="Brettin T."/>
            <person name="Bruce D."/>
            <person name="Han C."/>
            <person name="Tapia R."/>
            <person name="Gilna P."/>
            <person name="Schmutz J."/>
            <person name="Larimer F."/>
            <person name="Land M."/>
            <person name="Kyrpides N.C."/>
            <person name="Mavromatis K."/>
            <person name="Richardson P."/>
            <person name="Rohde M."/>
            <person name="Goker M."/>
            <person name="Klenk H.P."/>
            <person name="Zhang Y."/>
            <person name="Roberts G.P."/>
            <person name="Reslewic S."/>
            <person name="Schwartz D.C."/>
        </authorList>
    </citation>
    <scope>NUCLEOTIDE SEQUENCE [LARGE SCALE GENOMIC DNA]</scope>
    <source>
        <strain evidence="4">ATCC 11170 / ATH 1.1.1 / DSM 467 / LMG 4362 / NCIMB 8255 / S1</strain>
    </source>
</reference>
<dbReference type="Proteomes" id="UP000001929">
    <property type="component" value="Chromosome"/>
</dbReference>
<dbReference type="SUPFAM" id="SSF53807">
    <property type="entry name" value="Helical backbone' metal receptor"/>
    <property type="match status" value="1"/>
</dbReference>
<evidence type="ECO:0000313" key="4">
    <source>
        <dbReference type="Proteomes" id="UP000001929"/>
    </source>
</evidence>
<dbReference type="InterPro" id="IPR050902">
    <property type="entry name" value="ABC_Transporter_SBP"/>
</dbReference>
<dbReference type="EnsemblBacteria" id="ABC21294">
    <property type="protein sequence ID" value="ABC21294"/>
    <property type="gene ID" value="Rru_A0489"/>
</dbReference>
<keyword evidence="4" id="KW-1185">Reference proteome</keyword>
<feature type="signal peptide" evidence="1">
    <location>
        <begin position="1"/>
        <end position="30"/>
    </location>
</feature>
<sequence>MIGRPHRLLRRLLGGAAVIAALLGPPAALAADPPPRRVVSINLCTDQLALLLAAPGQVRSVSPLAAKPELSMLADRARAIPANHGAAEEIFLMAPDLVLAGSFGAGNAVTMLRGLGMAVEVFPPATSFDDIRKDLRRMGKLLGRSARAEALIGAFDRHLAEITKALSPARPRAAVIEANGYTFGSGTLLDEAVRAAGLDNLATRLGHSGMIALSLEALVMADPQMVVTGRRLPGAEPEGGSTLARAAGSSLAESVLIHPALAGLERRGAVRVPLESRLALCGTPMVVEAVARLAAARPPSRLALGAVAGADDGR</sequence>
<feature type="domain" description="Fe/B12 periplasmic-binding" evidence="2">
    <location>
        <begin position="37"/>
        <end position="301"/>
    </location>
</feature>
<dbReference type="eggNOG" id="COG0614">
    <property type="taxonomic scope" value="Bacteria"/>
</dbReference>
<dbReference type="PANTHER" id="PTHR30535:SF34">
    <property type="entry name" value="MOLYBDATE-BINDING PROTEIN MOLA"/>
    <property type="match status" value="1"/>
</dbReference>
<dbReference type="InterPro" id="IPR002491">
    <property type="entry name" value="ABC_transptr_periplasmic_BD"/>
</dbReference>
<keyword evidence="1" id="KW-0732">Signal</keyword>
<dbReference type="PANTHER" id="PTHR30535">
    <property type="entry name" value="VITAMIN B12-BINDING PROTEIN"/>
    <property type="match status" value="1"/>
</dbReference>
<dbReference type="KEGG" id="rru:Rru_A0489"/>
<dbReference type="PATRIC" id="fig|269796.9.peg.545"/>
<dbReference type="HOGENOM" id="CLU_038034_8_0_5"/>
<dbReference type="AlphaFoldDB" id="Q2RX51"/>
<name>Q2RX51_RHORT</name>
<evidence type="ECO:0000313" key="3">
    <source>
        <dbReference type="EMBL" id="ABC21294.1"/>
    </source>
</evidence>
<dbReference type="PhylomeDB" id="Q2RX51"/>
<organism evidence="3 4">
    <name type="scientific">Rhodospirillum rubrum (strain ATCC 11170 / ATH 1.1.1 / DSM 467 / LMG 4362 / NCIMB 8255 / S1)</name>
    <dbReference type="NCBI Taxonomy" id="269796"/>
    <lineage>
        <taxon>Bacteria</taxon>
        <taxon>Pseudomonadati</taxon>
        <taxon>Pseudomonadota</taxon>
        <taxon>Alphaproteobacteria</taxon>
        <taxon>Rhodospirillales</taxon>
        <taxon>Rhodospirillaceae</taxon>
        <taxon>Rhodospirillum</taxon>
    </lineage>
</organism>
<accession>Q2RX51</accession>
<dbReference type="RefSeq" id="WP_011388248.1">
    <property type="nucleotide sequence ID" value="NC_007643.1"/>
</dbReference>
<evidence type="ECO:0000259" key="2">
    <source>
        <dbReference type="PROSITE" id="PS50983"/>
    </source>
</evidence>
<proteinExistence type="predicted"/>
<dbReference type="STRING" id="269796.Rru_A0489"/>
<gene>
    <name evidence="3" type="ordered locus">Rru_A0489</name>
</gene>
<feature type="chain" id="PRO_5004215022" evidence="1">
    <location>
        <begin position="31"/>
        <end position="314"/>
    </location>
</feature>
<evidence type="ECO:0000256" key="1">
    <source>
        <dbReference type="SAM" id="SignalP"/>
    </source>
</evidence>
<dbReference type="GO" id="GO:0071281">
    <property type="term" value="P:cellular response to iron ion"/>
    <property type="evidence" value="ECO:0007669"/>
    <property type="project" value="TreeGrafter"/>
</dbReference>